<evidence type="ECO:0000256" key="4">
    <source>
        <dbReference type="ARBA" id="ARBA00022692"/>
    </source>
</evidence>
<evidence type="ECO:0000256" key="6">
    <source>
        <dbReference type="ARBA" id="ARBA00023053"/>
    </source>
</evidence>
<sequence>MAELEKIIWISIILIVIISVKDRLKLALPILLVLAGLLLSLTQLIPSIDMSPEMIFYVVLPPILFDAAWNTSIPDFKKELPKISLLAVGLVFITTTVIAVVAHSIIPGFTWPLAFILGAIISPPDAVAATSITRDLPLPKKLITILEGESLLNDASALIAYKCAVTAVLSGVFSFWNAGVQFVSISLGGIVIGLLIGFIFLKVHRFLNGNSNTETFAVVLLPFATYSLAEHLDSSGVLAVVALGMFLSWNSFSLFSSVSRIQMGHFWDVIIFILNGLVFLILGMQLPQIVADIPHSELPVLILYGLLMFGILILIRLLVTFTFPVFSGKKNGYKDVLLPRFRKEYIILSWSGMRGVVSLAAALALPLYTNNGVLIEQRSTILFVSFVVIIFTLLIQGLTLPKLIKLIKPIPEEKQYEKELNILLIEKSLSCLQTMRPQNEMSQDIIATMAEKLKKEELELFGNNAENTDIMVKKEWRETYFRIELELIDFQRKELVNCYRKGEYELDEIRKKEQELDFWTTTVYHEVESLKV</sequence>
<keyword evidence="9 10" id="KW-0739">Sodium transport</keyword>
<dbReference type="GO" id="GO:0005886">
    <property type="term" value="C:plasma membrane"/>
    <property type="evidence" value="ECO:0007669"/>
    <property type="project" value="UniProtKB-SubCell"/>
</dbReference>
<feature type="transmembrane region" description="Helical" evidence="10">
    <location>
        <begin position="28"/>
        <end position="48"/>
    </location>
</feature>
<keyword evidence="10" id="KW-0050">Antiport</keyword>
<dbReference type="RefSeq" id="WP_078720256.1">
    <property type="nucleotide sequence ID" value="NZ_CP014339.1"/>
</dbReference>
<evidence type="ECO:0000313" key="13">
    <source>
        <dbReference type="EMBL" id="OPB47447.1"/>
    </source>
</evidence>
<feature type="transmembrane region" description="Helical" evidence="10">
    <location>
        <begin position="302"/>
        <end position="326"/>
    </location>
</feature>
<dbReference type="AlphaFoldDB" id="A0A494J1X0"/>
<evidence type="ECO:0000256" key="2">
    <source>
        <dbReference type="ARBA" id="ARBA00022448"/>
    </source>
</evidence>
<name>A0A494J1X0_9FLAO</name>
<comment type="similarity">
    <text evidence="10">Belongs to the monovalent cation:proton antiporter 1 (CPA1) transporter (TC 2.A.36) family.</text>
</comment>
<feature type="transmembrane region" description="Helical" evidence="10">
    <location>
        <begin position="85"/>
        <end position="106"/>
    </location>
</feature>
<keyword evidence="7 10" id="KW-0406">Ion transport</keyword>
<comment type="subcellular location">
    <subcellularLocation>
        <location evidence="1 10">Cell membrane</location>
        <topology evidence="1 10">Multi-pass membrane protein</topology>
    </subcellularLocation>
</comment>
<keyword evidence="3 10" id="KW-1003">Cell membrane</keyword>
<evidence type="ECO:0000256" key="1">
    <source>
        <dbReference type="ARBA" id="ARBA00004651"/>
    </source>
</evidence>
<proteinExistence type="inferred from homology"/>
<feature type="transmembrane region" description="Helical" evidence="10">
    <location>
        <begin position="54"/>
        <end position="73"/>
    </location>
</feature>
<reference evidence="13" key="2">
    <citation type="submission" date="2016-06" db="EMBL/GenBank/DDBJ databases">
        <authorList>
            <person name="Nicholson A.C."/>
        </authorList>
    </citation>
    <scope>NUCLEOTIDE SEQUENCE [LARGE SCALE GENOMIC DNA]</scope>
    <source>
        <strain evidence="13">E6809</strain>
    </source>
</reference>
<dbReference type="Pfam" id="PF00999">
    <property type="entry name" value="Na_H_Exchanger"/>
    <property type="match status" value="1"/>
</dbReference>
<keyword evidence="4 10" id="KW-0812">Transmembrane</keyword>
<evidence type="ECO:0000259" key="11">
    <source>
        <dbReference type="Pfam" id="PF00999"/>
    </source>
</evidence>
<comment type="function">
    <text evidence="10">Na(+)/H(+) antiporter that extrudes sodium in exchange for external protons.</text>
</comment>
<dbReference type="PANTHER" id="PTHR10110:SF86">
    <property type="entry name" value="SODIUM_HYDROGEN EXCHANGER 7"/>
    <property type="match status" value="1"/>
</dbReference>
<comment type="caution">
    <text evidence="10">Lacks conserved residue(s) required for the propagation of feature annotation.</text>
</comment>
<evidence type="ECO:0000313" key="12">
    <source>
        <dbReference type="EMBL" id="AQX52578.1"/>
    </source>
</evidence>
<feature type="transmembrane region" description="Helical" evidence="10">
    <location>
        <begin position="267"/>
        <end position="290"/>
    </location>
</feature>
<evidence type="ECO:0000313" key="14">
    <source>
        <dbReference type="Proteomes" id="UP000189738"/>
    </source>
</evidence>
<dbReference type="GO" id="GO:0051453">
    <property type="term" value="P:regulation of intracellular pH"/>
    <property type="evidence" value="ECO:0007669"/>
    <property type="project" value="TreeGrafter"/>
</dbReference>
<accession>A0A494J1X0</accession>
<feature type="domain" description="Cation/H+ exchanger transmembrane" evidence="11">
    <location>
        <begin position="11"/>
        <end position="404"/>
    </location>
</feature>
<dbReference type="GO" id="GO:0015385">
    <property type="term" value="F:sodium:proton antiporter activity"/>
    <property type="evidence" value="ECO:0007669"/>
    <property type="project" value="InterPro"/>
</dbReference>
<keyword evidence="8 10" id="KW-0472">Membrane</keyword>
<organism evidence="13">
    <name type="scientific">Elizabethkingia anophelis</name>
    <dbReference type="NCBI Taxonomy" id="1117645"/>
    <lineage>
        <taxon>Bacteria</taxon>
        <taxon>Pseudomonadati</taxon>
        <taxon>Bacteroidota</taxon>
        <taxon>Flavobacteriia</taxon>
        <taxon>Flavobacteriales</taxon>
        <taxon>Weeksellaceae</taxon>
        <taxon>Elizabethkingia</taxon>
    </lineage>
</organism>
<evidence type="ECO:0000256" key="10">
    <source>
        <dbReference type="RuleBase" id="RU366002"/>
    </source>
</evidence>
<keyword evidence="6 10" id="KW-0915">Sodium</keyword>
<evidence type="ECO:0000256" key="3">
    <source>
        <dbReference type="ARBA" id="ARBA00022475"/>
    </source>
</evidence>
<dbReference type="GO" id="GO:0098719">
    <property type="term" value="P:sodium ion import across plasma membrane"/>
    <property type="evidence" value="ECO:0007669"/>
    <property type="project" value="TreeGrafter"/>
</dbReference>
<dbReference type="InterPro" id="IPR004705">
    <property type="entry name" value="Cation/H_exchanger_CPA1_bac"/>
</dbReference>
<evidence type="ECO:0000256" key="8">
    <source>
        <dbReference type="ARBA" id="ARBA00023136"/>
    </source>
</evidence>
<dbReference type="InterPro" id="IPR018422">
    <property type="entry name" value="Cation/H_exchanger_CPA1"/>
</dbReference>
<dbReference type="EMBL" id="MAHS01000013">
    <property type="protein sequence ID" value="OPB47447.1"/>
    <property type="molecule type" value="Genomic_DNA"/>
</dbReference>
<dbReference type="PANTHER" id="PTHR10110">
    <property type="entry name" value="SODIUM/HYDROGEN EXCHANGER"/>
    <property type="match status" value="1"/>
</dbReference>
<feature type="transmembrane region" description="Helical" evidence="10">
    <location>
        <begin position="380"/>
        <end position="400"/>
    </location>
</feature>
<evidence type="ECO:0000256" key="5">
    <source>
        <dbReference type="ARBA" id="ARBA00022989"/>
    </source>
</evidence>
<protein>
    <submittedName>
        <fullName evidence="13">Na+/H+ antiporter</fullName>
    </submittedName>
    <submittedName>
        <fullName evidence="12">Sodium:proton antiporter</fullName>
    </submittedName>
</protein>
<feature type="transmembrane region" description="Helical" evidence="10">
    <location>
        <begin position="182"/>
        <end position="201"/>
    </location>
</feature>
<keyword evidence="5 10" id="KW-1133">Transmembrane helix</keyword>
<dbReference type="Proteomes" id="UP000189738">
    <property type="component" value="Chromosome"/>
</dbReference>
<feature type="transmembrane region" description="Helical" evidence="10">
    <location>
        <begin position="235"/>
        <end position="255"/>
    </location>
</feature>
<keyword evidence="2 10" id="KW-0813">Transport</keyword>
<reference evidence="12 14" key="1">
    <citation type="submission" date="2016-02" db="EMBL/GenBank/DDBJ databases">
        <authorList>
            <person name="Nicholson A.C."/>
            <person name="Humrighouse B.W."/>
            <person name="Loparev V."/>
            <person name="Emery B."/>
            <person name="Graziano J."/>
            <person name="McQuiston J.R."/>
        </authorList>
    </citation>
    <scope>NUCLEOTIDE SEQUENCE [LARGE SCALE GENOMIC DNA]</scope>
    <source>
        <strain evidence="12 14">E6809</strain>
    </source>
</reference>
<evidence type="ECO:0000256" key="7">
    <source>
        <dbReference type="ARBA" id="ARBA00023065"/>
    </source>
</evidence>
<dbReference type="GO" id="GO:0015386">
    <property type="term" value="F:potassium:proton antiporter activity"/>
    <property type="evidence" value="ECO:0007669"/>
    <property type="project" value="TreeGrafter"/>
</dbReference>
<feature type="transmembrane region" description="Helical" evidence="10">
    <location>
        <begin position="347"/>
        <end position="368"/>
    </location>
</feature>
<gene>
    <name evidence="12" type="ORF">AYC66_18665</name>
    <name evidence="13" type="ORF">BAY09_07295</name>
</gene>
<dbReference type="Gene3D" id="6.10.140.1330">
    <property type="match status" value="1"/>
</dbReference>
<dbReference type="NCBIfam" id="TIGR00831">
    <property type="entry name" value="a_cpa1"/>
    <property type="match status" value="1"/>
</dbReference>
<evidence type="ECO:0000256" key="9">
    <source>
        <dbReference type="ARBA" id="ARBA00023201"/>
    </source>
</evidence>
<dbReference type="InterPro" id="IPR006153">
    <property type="entry name" value="Cation/H_exchanger_TM"/>
</dbReference>
<dbReference type="EMBL" id="CP014339">
    <property type="protein sequence ID" value="AQX52578.1"/>
    <property type="molecule type" value="Genomic_DNA"/>
</dbReference>